<feature type="region of interest" description="Disordered" evidence="1">
    <location>
        <begin position="113"/>
        <end position="451"/>
    </location>
</feature>
<dbReference type="RefSeq" id="WP_189888834.1">
    <property type="nucleotide sequence ID" value="NZ_BMVN01000015.1"/>
</dbReference>
<feature type="compositionally biased region" description="Gly residues" evidence="1">
    <location>
        <begin position="180"/>
        <end position="189"/>
    </location>
</feature>
<sequence length="630" mass="60230">MPRWRALPEDLDPQMRELTVRLRQLADRGGLNTAALADRTGYGRTSWERYLGGRLLAPKGAVIALAEATGTDPGPLTALWELAERSWTRAGSNDDHTLQAINITESQAALGALARPTEESGRVPGTRPAGRTGGTAGGTSAGLSGGAAGSRSAGSAGGAAGGTSAGVAGGTSVRSDGRKGAGAGEGGGLAAALGIAGPAGVSPKIPAQPTDSKRADVRAGVPDGAGAGDDSDSGDGSGDGSGAAGSGGRGAAPGAGSGTGSGGGPGAGVGDGTGTASPADSRSTAGDDEQPVRNSWGLAGYRGPSKASVRPGTRPGPARTPSSPLSQDTPARTPGLPAGAPGASAQLQDAPGGGPSTSAWPPGLTVGTPAASPRTPGRAAGTPGAAAQFPDAPGGGPSTSAWPPGLTVGTPAASPRTPDRAAGTPANPARTSSVPGGAAATPAGTPGAPGGAVGGQSVVPLGRWSVHRQQVVMFFAGLVGVGLLIAGAFFLTHRGGDGGPDAGARTSPSPSAPARTSPPPGVKCAGAACTGKDAEAMGCSGDLVSTAKTATVGTTTLEVRYSKECGAAWGRITSGAPGDTVRVTAGKVRQTGDITAAGDTIGYTPMVAVHDPAQATACATLASGETGCTD</sequence>
<feature type="compositionally biased region" description="Low complexity" evidence="1">
    <location>
        <begin position="373"/>
        <end position="387"/>
    </location>
</feature>
<dbReference type="InterPro" id="IPR021224">
    <property type="entry name" value="DUF2690"/>
</dbReference>
<reference evidence="4" key="1">
    <citation type="journal article" date="2019" name="Int. J. Syst. Evol. Microbiol.">
        <title>The Global Catalogue of Microorganisms (GCM) 10K type strain sequencing project: providing services to taxonomists for standard genome sequencing and annotation.</title>
        <authorList>
            <consortium name="The Broad Institute Genomics Platform"/>
            <consortium name="The Broad Institute Genome Sequencing Center for Infectious Disease"/>
            <person name="Wu L."/>
            <person name="Ma J."/>
        </authorList>
    </citation>
    <scope>NUCLEOTIDE SEQUENCE [LARGE SCALE GENOMIC DNA]</scope>
    <source>
        <strain evidence="4">JCM 4733</strain>
    </source>
</reference>
<feature type="compositionally biased region" description="Gly residues" evidence="1">
    <location>
        <begin position="131"/>
        <end position="148"/>
    </location>
</feature>
<evidence type="ECO:0000256" key="1">
    <source>
        <dbReference type="SAM" id="MobiDB-lite"/>
    </source>
</evidence>
<keyword evidence="2" id="KW-0812">Transmembrane</keyword>
<name>A0ABQ3CPN2_9ACTN</name>
<dbReference type="EMBL" id="BMVN01000015">
    <property type="protein sequence ID" value="GHA35953.1"/>
    <property type="molecule type" value="Genomic_DNA"/>
</dbReference>
<evidence type="ECO:0008006" key="5">
    <source>
        <dbReference type="Google" id="ProtNLM"/>
    </source>
</evidence>
<keyword evidence="4" id="KW-1185">Reference proteome</keyword>
<organism evidence="3 4">
    <name type="scientific">Streptomyces canarius</name>
    <dbReference type="NCBI Taxonomy" id="285453"/>
    <lineage>
        <taxon>Bacteria</taxon>
        <taxon>Bacillati</taxon>
        <taxon>Actinomycetota</taxon>
        <taxon>Actinomycetes</taxon>
        <taxon>Kitasatosporales</taxon>
        <taxon>Streptomycetaceae</taxon>
        <taxon>Streptomyces</taxon>
    </lineage>
</organism>
<keyword evidence="2" id="KW-0472">Membrane</keyword>
<accession>A0ABQ3CPN2</accession>
<feature type="region of interest" description="Disordered" evidence="1">
    <location>
        <begin position="499"/>
        <end position="521"/>
    </location>
</feature>
<evidence type="ECO:0000313" key="3">
    <source>
        <dbReference type="EMBL" id="GHA35953.1"/>
    </source>
</evidence>
<keyword evidence="2" id="KW-1133">Transmembrane helix</keyword>
<feature type="compositionally biased region" description="Low complexity" evidence="1">
    <location>
        <begin position="310"/>
        <end position="321"/>
    </location>
</feature>
<feature type="compositionally biased region" description="Low complexity" evidence="1">
    <location>
        <begin position="434"/>
        <end position="446"/>
    </location>
</feature>
<dbReference type="Pfam" id="PF10901">
    <property type="entry name" value="DUF2690"/>
    <property type="match status" value="1"/>
</dbReference>
<evidence type="ECO:0000313" key="4">
    <source>
        <dbReference type="Proteomes" id="UP000653644"/>
    </source>
</evidence>
<feature type="compositionally biased region" description="Gly residues" evidence="1">
    <location>
        <begin position="235"/>
        <end position="273"/>
    </location>
</feature>
<comment type="caution">
    <text evidence="3">The sequence shown here is derived from an EMBL/GenBank/DDBJ whole genome shotgun (WGS) entry which is preliminary data.</text>
</comment>
<dbReference type="Pfam" id="PF13560">
    <property type="entry name" value="HTH_31"/>
    <property type="match status" value="1"/>
</dbReference>
<protein>
    <recommendedName>
        <fullName evidence="5">HTH cro/C1-type domain-containing protein</fullName>
    </recommendedName>
</protein>
<proteinExistence type="predicted"/>
<evidence type="ECO:0000256" key="2">
    <source>
        <dbReference type="SAM" id="Phobius"/>
    </source>
</evidence>
<feature type="compositionally biased region" description="Low complexity" evidence="1">
    <location>
        <begin position="190"/>
        <end position="200"/>
    </location>
</feature>
<dbReference type="InterPro" id="IPR001387">
    <property type="entry name" value="Cro/C1-type_HTH"/>
</dbReference>
<gene>
    <name evidence="3" type="ORF">GCM10010345_45840</name>
</gene>
<feature type="compositionally biased region" description="Low complexity" evidence="1">
    <location>
        <begin position="502"/>
        <end position="515"/>
    </location>
</feature>
<feature type="compositionally biased region" description="Low complexity" evidence="1">
    <location>
        <begin position="330"/>
        <end position="345"/>
    </location>
</feature>
<feature type="compositionally biased region" description="Gly residues" evidence="1">
    <location>
        <begin position="155"/>
        <end position="169"/>
    </location>
</feature>
<dbReference type="CDD" id="cd00093">
    <property type="entry name" value="HTH_XRE"/>
    <property type="match status" value="1"/>
</dbReference>
<dbReference type="Proteomes" id="UP000653644">
    <property type="component" value="Unassembled WGS sequence"/>
</dbReference>
<feature type="transmembrane region" description="Helical" evidence="2">
    <location>
        <begin position="471"/>
        <end position="491"/>
    </location>
</feature>